<protein>
    <submittedName>
        <fullName evidence="2">Uncharacterized protein</fullName>
    </submittedName>
</protein>
<keyword evidence="3" id="KW-1185">Reference proteome</keyword>
<accession>A0ABY9QYR4</accession>
<dbReference type="RefSeq" id="WP_309540750.1">
    <property type="nucleotide sequence ID" value="NZ_CP133659.1"/>
</dbReference>
<gene>
    <name evidence="2" type="ORF">KPS_002729</name>
</gene>
<reference evidence="2" key="1">
    <citation type="submission" date="2023-09" db="EMBL/GenBank/DDBJ databases">
        <authorList>
            <consortium name="CW5 consortium"/>
            <person name="Lu C.-W."/>
        </authorList>
    </citation>
    <scope>NUCLEOTIDE SEQUENCE</scope>
    <source>
        <strain evidence="2">KPS</strain>
    </source>
</reference>
<dbReference type="EMBL" id="CP133659">
    <property type="protein sequence ID" value="WMW64675.1"/>
    <property type="molecule type" value="Genomic_DNA"/>
</dbReference>
<evidence type="ECO:0000313" key="2">
    <source>
        <dbReference type="EMBL" id="WMW64675.1"/>
    </source>
</evidence>
<evidence type="ECO:0000256" key="1">
    <source>
        <dbReference type="SAM" id="Phobius"/>
    </source>
</evidence>
<organism evidence="2 3">
    <name type="scientific">Nitratidesulfovibrio liaohensis</name>
    <dbReference type="NCBI Taxonomy" id="2604158"/>
    <lineage>
        <taxon>Bacteria</taxon>
        <taxon>Pseudomonadati</taxon>
        <taxon>Thermodesulfobacteriota</taxon>
        <taxon>Desulfovibrionia</taxon>
        <taxon>Desulfovibrionales</taxon>
        <taxon>Desulfovibrionaceae</taxon>
        <taxon>Nitratidesulfovibrio</taxon>
    </lineage>
</organism>
<name>A0ABY9QYR4_9BACT</name>
<keyword evidence="1" id="KW-1133">Transmembrane helix</keyword>
<keyword evidence="1" id="KW-0812">Transmembrane</keyword>
<proteinExistence type="predicted"/>
<dbReference type="Proteomes" id="UP001180616">
    <property type="component" value="Chromosome"/>
</dbReference>
<evidence type="ECO:0000313" key="3">
    <source>
        <dbReference type="Proteomes" id="UP001180616"/>
    </source>
</evidence>
<keyword evidence="1" id="KW-0472">Membrane</keyword>
<feature type="transmembrane region" description="Helical" evidence="1">
    <location>
        <begin position="30"/>
        <end position="49"/>
    </location>
</feature>
<sequence>MPVSVLEDMSASACNMRQFRRLPKSPADKAVSMNWGVLITIAIAVLQIIQENMED</sequence>